<comment type="caution">
    <text evidence="3">The sequence shown here is derived from an EMBL/GenBank/DDBJ whole genome shotgun (WGS) entry which is preliminary data.</text>
</comment>
<dbReference type="InterPro" id="IPR000626">
    <property type="entry name" value="Ubiquitin-like_dom"/>
</dbReference>
<dbReference type="InterPro" id="IPR022617">
    <property type="entry name" value="Rad60/SUMO-like_dom"/>
</dbReference>
<evidence type="ECO:0000313" key="4">
    <source>
        <dbReference type="Proteomes" id="UP001174934"/>
    </source>
</evidence>
<feature type="compositionally biased region" description="Basic and acidic residues" evidence="1">
    <location>
        <begin position="82"/>
        <end position="93"/>
    </location>
</feature>
<dbReference type="Gene3D" id="3.10.20.90">
    <property type="entry name" value="Phosphatidylinositol 3-kinase Catalytic Subunit, Chain A, domain 1"/>
    <property type="match status" value="1"/>
</dbReference>
<dbReference type="Pfam" id="PF11976">
    <property type="entry name" value="Rad60-SLD"/>
    <property type="match status" value="1"/>
</dbReference>
<evidence type="ECO:0000256" key="1">
    <source>
        <dbReference type="SAM" id="MobiDB-lite"/>
    </source>
</evidence>
<feature type="region of interest" description="Disordered" evidence="1">
    <location>
        <begin position="1"/>
        <end position="30"/>
    </location>
</feature>
<gene>
    <name evidence="3" type="ORF">B0T17DRAFT_618142</name>
</gene>
<evidence type="ECO:0000259" key="2">
    <source>
        <dbReference type="PROSITE" id="PS50053"/>
    </source>
</evidence>
<dbReference type="InterPro" id="IPR029071">
    <property type="entry name" value="Ubiquitin-like_domsf"/>
</dbReference>
<name>A0AA39WUB3_9PEZI</name>
<evidence type="ECO:0000313" key="3">
    <source>
        <dbReference type="EMBL" id="KAK0621730.1"/>
    </source>
</evidence>
<feature type="compositionally biased region" description="Basic and acidic residues" evidence="1">
    <location>
        <begin position="121"/>
        <end position="137"/>
    </location>
</feature>
<dbReference type="AlphaFoldDB" id="A0AA39WUB3"/>
<feature type="region of interest" description="Disordered" evidence="1">
    <location>
        <begin position="56"/>
        <end position="202"/>
    </location>
</feature>
<feature type="compositionally biased region" description="Basic residues" evidence="1">
    <location>
        <begin position="8"/>
        <end position="19"/>
    </location>
</feature>
<feature type="domain" description="Ubiquitin-like" evidence="2">
    <location>
        <begin position="379"/>
        <end position="453"/>
    </location>
</feature>
<keyword evidence="4" id="KW-1185">Reference proteome</keyword>
<dbReference type="EMBL" id="JAULSR010000004">
    <property type="protein sequence ID" value="KAK0621730.1"/>
    <property type="molecule type" value="Genomic_DNA"/>
</dbReference>
<protein>
    <recommendedName>
        <fullName evidence="2">Ubiquitin-like domain-containing protein</fullName>
    </recommendedName>
</protein>
<dbReference type="Proteomes" id="UP001174934">
    <property type="component" value="Unassembled WGS sequence"/>
</dbReference>
<dbReference type="PROSITE" id="PS50053">
    <property type="entry name" value="UBIQUITIN_2"/>
    <property type="match status" value="1"/>
</dbReference>
<dbReference type="SUPFAM" id="SSF54236">
    <property type="entry name" value="Ubiquitin-like"/>
    <property type="match status" value="1"/>
</dbReference>
<sequence>MASLEPPRKKKLPFKRTVPRKSADAVVPDAPEAALDFFRRTNDVFPMALEDVAVNVEEEEKTETGRQSSPPEKQPDRKRRKVSLEAESERTRSSESTPSVRQSTRRKSSLATDDSDDELIMDVKGKGKEVTRADRTPTPRKPSSAHADARPGWKKAIPVDDDPNFRIPRLDSPTRPIGSSSPVQIIDDSKNVPEDSDSDSGLQAIDEPAEADEFSAWITKAQELQKSNQDVIINVLITSRDPDLHELRAKRRLKQNLKLILDTWISLQRSRGFFISDEEASKLFLTWKGNKIYSHNSAASLGVKVDSDGVMRDSGDGYIKSAKGGLHLEVWTEDAYAKYLEKKEHERKVQMGLVDDDDPFRLDEEEAGTPPAEEKRKGIKVVLKAKDLDPLKITIQDDTTVEVLIAAFRKNRDVQPDQNLAIYFDGERLDEDTLVVNADIDLDDTNQLEVHMK</sequence>
<reference evidence="3" key="1">
    <citation type="submission" date="2023-06" db="EMBL/GenBank/DDBJ databases">
        <title>Genome-scale phylogeny and comparative genomics of the fungal order Sordariales.</title>
        <authorList>
            <consortium name="Lawrence Berkeley National Laboratory"/>
            <person name="Hensen N."/>
            <person name="Bonometti L."/>
            <person name="Westerberg I."/>
            <person name="Brannstrom I.O."/>
            <person name="Guillou S."/>
            <person name="Cros-Aarteil S."/>
            <person name="Calhoun S."/>
            <person name="Haridas S."/>
            <person name="Kuo A."/>
            <person name="Mondo S."/>
            <person name="Pangilinan J."/>
            <person name="Riley R."/>
            <person name="LaButti K."/>
            <person name="Andreopoulos B."/>
            <person name="Lipzen A."/>
            <person name="Chen C."/>
            <person name="Yanf M."/>
            <person name="Daum C."/>
            <person name="Ng V."/>
            <person name="Clum A."/>
            <person name="Steindorff A."/>
            <person name="Ohm R."/>
            <person name="Martin F."/>
            <person name="Silar P."/>
            <person name="Natvig D."/>
            <person name="Lalanne C."/>
            <person name="Gautier V."/>
            <person name="Ament-velasquez S.L."/>
            <person name="Kruys A."/>
            <person name="Hutchinson M.I."/>
            <person name="Powell A.J."/>
            <person name="Barry K."/>
            <person name="Miller A.N."/>
            <person name="Grigoriev I.V."/>
            <person name="Debuchy R."/>
            <person name="Gladieux P."/>
            <person name="Thoren M.H."/>
            <person name="Johannesson H."/>
        </authorList>
    </citation>
    <scope>NUCLEOTIDE SEQUENCE</scope>
    <source>
        <strain evidence="3">SMH3391-2</strain>
    </source>
</reference>
<organism evidence="3 4">
    <name type="scientific">Bombardia bombarda</name>
    <dbReference type="NCBI Taxonomy" id="252184"/>
    <lineage>
        <taxon>Eukaryota</taxon>
        <taxon>Fungi</taxon>
        <taxon>Dikarya</taxon>
        <taxon>Ascomycota</taxon>
        <taxon>Pezizomycotina</taxon>
        <taxon>Sordariomycetes</taxon>
        <taxon>Sordariomycetidae</taxon>
        <taxon>Sordariales</taxon>
        <taxon>Lasiosphaeriaceae</taxon>
        <taxon>Bombardia</taxon>
    </lineage>
</organism>
<accession>A0AA39WUB3</accession>
<proteinExistence type="predicted"/>